<dbReference type="Gene3D" id="2.60.120.260">
    <property type="entry name" value="Galactose-binding domain-like"/>
    <property type="match status" value="1"/>
</dbReference>
<dbReference type="Proteomes" id="UP001165541">
    <property type="component" value="Unassembled WGS sequence"/>
</dbReference>
<dbReference type="PANTHER" id="PTHR12631">
    <property type="entry name" value="ALPHA-L-IDURONIDASE"/>
    <property type="match status" value="1"/>
</dbReference>
<keyword evidence="1" id="KW-0732">Signal</keyword>
<feature type="signal peptide" evidence="1">
    <location>
        <begin position="1"/>
        <end position="17"/>
    </location>
</feature>
<proteinExistence type="predicted"/>
<dbReference type="SUPFAM" id="SSF51445">
    <property type="entry name" value="(Trans)glycosidases"/>
    <property type="match status" value="1"/>
</dbReference>
<organism evidence="3 4">
    <name type="scientific">Caldimonas mangrovi</name>
    <dbReference type="NCBI Taxonomy" id="2944811"/>
    <lineage>
        <taxon>Bacteria</taxon>
        <taxon>Pseudomonadati</taxon>
        <taxon>Pseudomonadota</taxon>
        <taxon>Betaproteobacteria</taxon>
        <taxon>Burkholderiales</taxon>
        <taxon>Sphaerotilaceae</taxon>
        <taxon>Caldimonas</taxon>
    </lineage>
</organism>
<dbReference type="EMBL" id="JAMKFE010000012">
    <property type="protein sequence ID" value="MCM5681426.1"/>
    <property type="molecule type" value="Genomic_DNA"/>
</dbReference>
<evidence type="ECO:0000313" key="4">
    <source>
        <dbReference type="Proteomes" id="UP001165541"/>
    </source>
</evidence>
<dbReference type="InterPro" id="IPR008979">
    <property type="entry name" value="Galactose-bd-like_sf"/>
</dbReference>
<dbReference type="Gene3D" id="3.20.20.80">
    <property type="entry name" value="Glycosidases"/>
    <property type="match status" value="1"/>
</dbReference>
<protein>
    <recommendedName>
        <fullName evidence="2">Asl1-like glycosyl hydrolase catalytic domain-containing protein</fullName>
    </recommendedName>
</protein>
<gene>
    <name evidence="3" type="ORF">M8A51_18010</name>
</gene>
<dbReference type="SUPFAM" id="SSF49785">
    <property type="entry name" value="Galactose-binding domain-like"/>
    <property type="match status" value="1"/>
</dbReference>
<accession>A0ABT0YRS5</accession>
<dbReference type="InterPro" id="IPR024655">
    <property type="entry name" value="Asl1_glyco_hydro_catalytic"/>
</dbReference>
<dbReference type="Pfam" id="PF11790">
    <property type="entry name" value="Glyco_hydro_cc"/>
    <property type="match status" value="1"/>
</dbReference>
<keyword evidence="4" id="KW-1185">Reference proteome</keyword>
<reference evidence="3" key="1">
    <citation type="submission" date="2022-05" db="EMBL/GenBank/DDBJ databases">
        <title>Schlegelella sp. nov., isolated from mangrove soil.</title>
        <authorList>
            <person name="Liu Y."/>
            <person name="Ge X."/>
            <person name="Liu W."/>
        </authorList>
    </citation>
    <scope>NUCLEOTIDE SEQUENCE</scope>
    <source>
        <strain evidence="3">S2-27</strain>
    </source>
</reference>
<evidence type="ECO:0000313" key="3">
    <source>
        <dbReference type="EMBL" id="MCM5681426.1"/>
    </source>
</evidence>
<name>A0ABT0YRS5_9BURK</name>
<dbReference type="InterPro" id="IPR017853">
    <property type="entry name" value="GH"/>
</dbReference>
<dbReference type="PANTHER" id="PTHR12631:SF10">
    <property type="entry name" value="BETA-XYLOSIDASE-LIKE PROTEIN-RELATED"/>
    <property type="match status" value="1"/>
</dbReference>
<dbReference type="InterPro" id="IPR051923">
    <property type="entry name" value="Glycosyl_Hydrolase_39"/>
</dbReference>
<comment type="caution">
    <text evidence="3">The sequence shown here is derived from an EMBL/GenBank/DDBJ whole genome shotgun (WGS) entry which is preliminary data.</text>
</comment>
<sequence>MFSFSRTWKPVTTALFAAVLAACGGGGTGTDEDLAADDVAVETAAADLPAVDGEFAGLADAEAQDASTLMQAAAVSSATTVLALPESGGSSVQVNRLVTSTMDGAFNATASGWKVNYWGTPTPGYYVGRETRAGYVRSGAASQQFRMSRKGNGDVHLTYTYAFSKGKTYRSTLYIRSDVPAEVVVQMRRDAAPWDAFGVKTVKVGTSWQKVEITGAYPGTVKGTLRIASQTPGANLWIDDVAIDELQYNEMAPFSQQPIPDTLFGMHVNKFGWHQNYPQLGHHVVRMWNTGTTWRDLEPRNNEWTFTGTEPGGKRLDMMVTYIKRNDPGAAILYTLGQTPQWASSTPGAHGLYGDGAAGAPVRMEDWRDYVRTLAQRYAGKIQYWELWNEPDYAPHYNGTMAQMVEMARIAKEELKAADPNNKLVSPGVTAGQGMAFLNNFLAQGGGAHVDIIGFHWYFDTSPEKIGPVIGNVRQMMTNYGVGNKPLWNTEGAPGCDSLIYTCSTFQPSPEQIRSTTARALMMMWAKGVSNFNYYFWESTSKLARLVESDFRTPTEAAKAYSTMVRWMRGARLVDAYAVNQQVYMFKLNRGTEYHYVLWSTQEGQRVQLPAGWKASSMVNLQDTSAALPASREITLGLEPVLLKP</sequence>
<evidence type="ECO:0000259" key="2">
    <source>
        <dbReference type="Pfam" id="PF11790"/>
    </source>
</evidence>
<dbReference type="PROSITE" id="PS51257">
    <property type="entry name" value="PROKAR_LIPOPROTEIN"/>
    <property type="match status" value="1"/>
</dbReference>
<feature type="chain" id="PRO_5046978835" description="Asl1-like glycosyl hydrolase catalytic domain-containing protein" evidence="1">
    <location>
        <begin position="18"/>
        <end position="645"/>
    </location>
</feature>
<evidence type="ECO:0000256" key="1">
    <source>
        <dbReference type="SAM" id="SignalP"/>
    </source>
</evidence>
<dbReference type="RefSeq" id="WP_251779910.1">
    <property type="nucleotide sequence ID" value="NZ_JAMKFE010000012.1"/>
</dbReference>
<feature type="domain" description="Asl1-like glycosyl hydrolase catalytic" evidence="2">
    <location>
        <begin position="380"/>
        <end position="539"/>
    </location>
</feature>